<dbReference type="SMART" id="SM00065">
    <property type="entry name" value="GAF"/>
    <property type="match status" value="1"/>
</dbReference>
<accession>A0A495X9Y0</accession>
<evidence type="ECO:0000259" key="6">
    <source>
        <dbReference type="PROSITE" id="PS50921"/>
    </source>
</evidence>
<evidence type="ECO:0000256" key="5">
    <source>
        <dbReference type="SAM" id="MobiDB-lite"/>
    </source>
</evidence>
<dbReference type="GO" id="GO:0016301">
    <property type="term" value="F:kinase activity"/>
    <property type="evidence" value="ECO:0007669"/>
    <property type="project" value="UniProtKB-KW"/>
</dbReference>
<organism evidence="7 8">
    <name type="scientific">Saccharothrix variisporea</name>
    <dbReference type="NCBI Taxonomy" id="543527"/>
    <lineage>
        <taxon>Bacteria</taxon>
        <taxon>Bacillati</taxon>
        <taxon>Actinomycetota</taxon>
        <taxon>Actinomycetes</taxon>
        <taxon>Pseudonocardiales</taxon>
        <taxon>Pseudonocardiaceae</taxon>
        <taxon>Saccharothrix</taxon>
    </lineage>
</organism>
<dbReference type="SUPFAM" id="SSF52172">
    <property type="entry name" value="CheY-like"/>
    <property type="match status" value="1"/>
</dbReference>
<dbReference type="InterPro" id="IPR011006">
    <property type="entry name" value="CheY-like_superfamily"/>
</dbReference>
<evidence type="ECO:0000313" key="7">
    <source>
        <dbReference type="EMBL" id="RKT69423.1"/>
    </source>
</evidence>
<comment type="caution">
    <text evidence="7">The sequence shown here is derived from an EMBL/GenBank/DDBJ whole genome shotgun (WGS) entry which is preliminary data.</text>
</comment>
<feature type="region of interest" description="Disordered" evidence="5">
    <location>
        <begin position="1"/>
        <end position="20"/>
    </location>
</feature>
<keyword evidence="3" id="KW-0805">Transcription regulation</keyword>
<dbReference type="SMART" id="SM01012">
    <property type="entry name" value="ANTAR"/>
    <property type="match status" value="1"/>
</dbReference>
<dbReference type="OrthoDB" id="4629915at2"/>
<dbReference type="InterPro" id="IPR012074">
    <property type="entry name" value="GAF_ANTAR"/>
</dbReference>
<dbReference type="RefSeq" id="WP_121221166.1">
    <property type="nucleotide sequence ID" value="NZ_JBIUBA010000002.1"/>
</dbReference>
<name>A0A495X9Y0_9PSEU</name>
<dbReference type="Gene3D" id="3.30.450.40">
    <property type="match status" value="1"/>
</dbReference>
<dbReference type="AlphaFoldDB" id="A0A495X9Y0"/>
<keyword evidence="4" id="KW-0804">Transcription</keyword>
<feature type="compositionally biased region" description="Basic and acidic residues" evidence="5">
    <location>
        <begin position="1"/>
        <end position="13"/>
    </location>
</feature>
<protein>
    <submittedName>
        <fullName evidence="7">GAF domain-containing protein</fullName>
    </submittedName>
</protein>
<dbReference type="Pfam" id="PF03861">
    <property type="entry name" value="ANTAR"/>
    <property type="match status" value="1"/>
</dbReference>
<keyword evidence="2" id="KW-0418">Kinase</keyword>
<dbReference type="Gene3D" id="1.10.10.10">
    <property type="entry name" value="Winged helix-like DNA-binding domain superfamily/Winged helix DNA-binding domain"/>
    <property type="match status" value="1"/>
</dbReference>
<gene>
    <name evidence="7" type="ORF">DFJ66_2645</name>
</gene>
<evidence type="ECO:0000256" key="1">
    <source>
        <dbReference type="ARBA" id="ARBA00022679"/>
    </source>
</evidence>
<dbReference type="SUPFAM" id="SSF55781">
    <property type="entry name" value="GAF domain-like"/>
    <property type="match status" value="1"/>
</dbReference>
<evidence type="ECO:0000256" key="4">
    <source>
        <dbReference type="ARBA" id="ARBA00023163"/>
    </source>
</evidence>
<dbReference type="InterPro" id="IPR029016">
    <property type="entry name" value="GAF-like_dom_sf"/>
</dbReference>
<proteinExistence type="predicted"/>
<dbReference type="InterPro" id="IPR003018">
    <property type="entry name" value="GAF"/>
</dbReference>
<dbReference type="PROSITE" id="PS50921">
    <property type="entry name" value="ANTAR"/>
    <property type="match status" value="1"/>
</dbReference>
<dbReference type="Proteomes" id="UP000272729">
    <property type="component" value="Unassembled WGS sequence"/>
</dbReference>
<evidence type="ECO:0000313" key="8">
    <source>
        <dbReference type="Proteomes" id="UP000272729"/>
    </source>
</evidence>
<keyword evidence="8" id="KW-1185">Reference proteome</keyword>
<dbReference type="InterPro" id="IPR005561">
    <property type="entry name" value="ANTAR"/>
</dbReference>
<dbReference type="InterPro" id="IPR036388">
    <property type="entry name" value="WH-like_DNA-bd_sf"/>
</dbReference>
<feature type="domain" description="ANTAR" evidence="6">
    <location>
        <begin position="181"/>
        <end position="242"/>
    </location>
</feature>
<reference evidence="7 8" key="1">
    <citation type="submission" date="2018-10" db="EMBL/GenBank/DDBJ databases">
        <title>Sequencing the genomes of 1000 actinobacteria strains.</title>
        <authorList>
            <person name="Klenk H.-P."/>
        </authorList>
    </citation>
    <scope>NUCLEOTIDE SEQUENCE [LARGE SCALE GENOMIC DNA]</scope>
    <source>
        <strain evidence="7 8">DSM 43911</strain>
    </source>
</reference>
<evidence type="ECO:0000256" key="2">
    <source>
        <dbReference type="ARBA" id="ARBA00022777"/>
    </source>
</evidence>
<dbReference type="GO" id="GO:0003723">
    <property type="term" value="F:RNA binding"/>
    <property type="evidence" value="ECO:0007669"/>
    <property type="project" value="InterPro"/>
</dbReference>
<dbReference type="Pfam" id="PF13185">
    <property type="entry name" value="GAF_2"/>
    <property type="match status" value="1"/>
</dbReference>
<evidence type="ECO:0000256" key="3">
    <source>
        <dbReference type="ARBA" id="ARBA00023015"/>
    </source>
</evidence>
<dbReference type="PIRSF" id="PIRSF036625">
    <property type="entry name" value="GAF_ANTAR"/>
    <property type="match status" value="1"/>
</dbReference>
<sequence>MTGRDVDRRERTTRGALPVRGGGRWNEVAVRLGRIARSLQDQDSARDTLDEVVRTAVEVIPGAWHAGVTMVVGKRRVHTVARTSELVDRVDQAQYDTGQGPCLDSLLQNLTVTVPDLRTETRWPAFAQRVHGYGVLSMLCFQLFVGADDVGALTLYSSQPEAFGQDSEDVGLLFATHAAVALASSRREEQLYLGMAGRDLIGQAKGILMERHKITADEAFAELTRASQNTNTKLHEVAAHLARTGELPTRPPRDNT</sequence>
<dbReference type="EMBL" id="RBXR01000001">
    <property type="protein sequence ID" value="RKT69423.1"/>
    <property type="molecule type" value="Genomic_DNA"/>
</dbReference>
<keyword evidence="1" id="KW-0808">Transferase</keyword>